<dbReference type="Gene3D" id="1.10.10.10">
    <property type="entry name" value="Winged helix-like DNA-binding domain superfamily/Winged helix DNA-binding domain"/>
    <property type="match status" value="1"/>
</dbReference>
<keyword evidence="3" id="KW-0731">Sigma factor</keyword>
<evidence type="ECO:0000259" key="6">
    <source>
        <dbReference type="Pfam" id="PF04542"/>
    </source>
</evidence>
<evidence type="ECO:0000256" key="4">
    <source>
        <dbReference type="ARBA" id="ARBA00023125"/>
    </source>
</evidence>
<comment type="caution">
    <text evidence="8">The sequence shown here is derived from an EMBL/GenBank/DDBJ whole genome shotgun (WGS) entry which is preliminary data.</text>
</comment>
<comment type="similarity">
    <text evidence="1">Belongs to the sigma-70 factor family. ECF subfamily.</text>
</comment>
<dbReference type="Gene3D" id="1.10.1740.10">
    <property type="match status" value="1"/>
</dbReference>
<proteinExistence type="inferred from homology"/>
<evidence type="ECO:0000256" key="1">
    <source>
        <dbReference type="ARBA" id="ARBA00010641"/>
    </source>
</evidence>
<reference evidence="8" key="1">
    <citation type="submission" date="2020-08" db="EMBL/GenBank/DDBJ databases">
        <title>Hyunsoonleella sp. strain SJ7 genome sequencing and assembly.</title>
        <authorList>
            <person name="Kim I."/>
        </authorList>
    </citation>
    <scope>NUCLEOTIDE SEQUENCE</scope>
    <source>
        <strain evidence="8">SJ7</strain>
    </source>
</reference>
<feature type="domain" description="RNA polymerase sigma factor 70 region 4 type 2" evidence="7">
    <location>
        <begin position="126"/>
        <end position="177"/>
    </location>
</feature>
<evidence type="ECO:0000256" key="5">
    <source>
        <dbReference type="ARBA" id="ARBA00023163"/>
    </source>
</evidence>
<dbReference type="InterPro" id="IPR007627">
    <property type="entry name" value="RNA_pol_sigma70_r2"/>
</dbReference>
<dbReference type="InterPro" id="IPR014284">
    <property type="entry name" value="RNA_pol_sigma-70_dom"/>
</dbReference>
<keyword evidence="2" id="KW-0805">Transcription regulation</keyword>
<dbReference type="InterPro" id="IPR013249">
    <property type="entry name" value="RNA_pol_sigma70_r4_t2"/>
</dbReference>
<evidence type="ECO:0000313" key="8">
    <source>
        <dbReference type="EMBL" id="MBC3758638.1"/>
    </source>
</evidence>
<evidence type="ECO:0000256" key="3">
    <source>
        <dbReference type="ARBA" id="ARBA00023082"/>
    </source>
</evidence>
<dbReference type="Proteomes" id="UP000656244">
    <property type="component" value="Unassembled WGS sequence"/>
</dbReference>
<organism evidence="8 9">
    <name type="scientific">Hyunsoonleella aquatilis</name>
    <dbReference type="NCBI Taxonomy" id="2762758"/>
    <lineage>
        <taxon>Bacteria</taxon>
        <taxon>Pseudomonadati</taxon>
        <taxon>Bacteroidota</taxon>
        <taxon>Flavobacteriia</taxon>
        <taxon>Flavobacteriales</taxon>
        <taxon>Flavobacteriaceae</taxon>
    </lineage>
</organism>
<dbReference type="AlphaFoldDB" id="A0A923HEA7"/>
<keyword evidence="9" id="KW-1185">Reference proteome</keyword>
<dbReference type="InterPro" id="IPR013324">
    <property type="entry name" value="RNA_pol_sigma_r3/r4-like"/>
</dbReference>
<dbReference type="SUPFAM" id="SSF88659">
    <property type="entry name" value="Sigma3 and sigma4 domains of RNA polymerase sigma factors"/>
    <property type="match status" value="1"/>
</dbReference>
<evidence type="ECO:0000313" key="9">
    <source>
        <dbReference type="Proteomes" id="UP000656244"/>
    </source>
</evidence>
<dbReference type="InterPro" id="IPR039425">
    <property type="entry name" value="RNA_pol_sigma-70-like"/>
</dbReference>
<dbReference type="CDD" id="cd06171">
    <property type="entry name" value="Sigma70_r4"/>
    <property type="match status" value="1"/>
</dbReference>
<name>A0A923HEA7_9FLAO</name>
<sequence length="186" mass="21954">MNSKTQNSLGLKLNLLVLRCQVGDQQAFKELCVQFNPVTRRFLKSLVKSDAASDLNQEVWISVYQRIASLDDVSRFKYWLYQITRNKAMDYFRKSKKLDYFDELTHGTALQLFTTYEDDKNLFYHKQIHKARESLSPKLNEVVELYYFQGMDYEEIALIVGCSMGTVKSRIHNAKHKIKEWLNKNH</sequence>
<gene>
    <name evidence="8" type="ORF">H7U19_09510</name>
</gene>
<protein>
    <submittedName>
        <fullName evidence="8">Sigma-70 family RNA polymerase sigma factor</fullName>
    </submittedName>
</protein>
<dbReference type="NCBIfam" id="TIGR02937">
    <property type="entry name" value="sigma70-ECF"/>
    <property type="match status" value="1"/>
</dbReference>
<evidence type="ECO:0000256" key="2">
    <source>
        <dbReference type="ARBA" id="ARBA00023015"/>
    </source>
</evidence>
<dbReference type="PANTHER" id="PTHR43133:SF8">
    <property type="entry name" value="RNA POLYMERASE SIGMA FACTOR HI_1459-RELATED"/>
    <property type="match status" value="1"/>
</dbReference>
<keyword evidence="4" id="KW-0238">DNA-binding</keyword>
<dbReference type="PANTHER" id="PTHR43133">
    <property type="entry name" value="RNA POLYMERASE ECF-TYPE SIGMA FACTO"/>
    <property type="match status" value="1"/>
</dbReference>
<dbReference type="GO" id="GO:0003677">
    <property type="term" value="F:DNA binding"/>
    <property type="evidence" value="ECO:0007669"/>
    <property type="project" value="UniProtKB-KW"/>
</dbReference>
<evidence type="ECO:0000259" key="7">
    <source>
        <dbReference type="Pfam" id="PF08281"/>
    </source>
</evidence>
<dbReference type="EMBL" id="JACNMF010000003">
    <property type="protein sequence ID" value="MBC3758638.1"/>
    <property type="molecule type" value="Genomic_DNA"/>
</dbReference>
<accession>A0A923HEA7</accession>
<dbReference type="Pfam" id="PF08281">
    <property type="entry name" value="Sigma70_r4_2"/>
    <property type="match status" value="1"/>
</dbReference>
<keyword evidence="5" id="KW-0804">Transcription</keyword>
<dbReference type="GO" id="GO:0006352">
    <property type="term" value="P:DNA-templated transcription initiation"/>
    <property type="evidence" value="ECO:0007669"/>
    <property type="project" value="InterPro"/>
</dbReference>
<dbReference type="InterPro" id="IPR036388">
    <property type="entry name" value="WH-like_DNA-bd_sf"/>
</dbReference>
<dbReference type="GO" id="GO:0016987">
    <property type="term" value="F:sigma factor activity"/>
    <property type="evidence" value="ECO:0007669"/>
    <property type="project" value="UniProtKB-KW"/>
</dbReference>
<dbReference type="InterPro" id="IPR013325">
    <property type="entry name" value="RNA_pol_sigma_r2"/>
</dbReference>
<dbReference type="RefSeq" id="WP_186561762.1">
    <property type="nucleotide sequence ID" value="NZ_JACNMF010000003.1"/>
</dbReference>
<dbReference type="SUPFAM" id="SSF88946">
    <property type="entry name" value="Sigma2 domain of RNA polymerase sigma factors"/>
    <property type="match status" value="1"/>
</dbReference>
<dbReference type="Pfam" id="PF04542">
    <property type="entry name" value="Sigma70_r2"/>
    <property type="match status" value="1"/>
</dbReference>
<feature type="domain" description="RNA polymerase sigma-70 region 2" evidence="6">
    <location>
        <begin position="39"/>
        <end position="96"/>
    </location>
</feature>